<keyword evidence="3" id="KW-0804">Transcription</keyword>
<reference evidence="5 6" key="1">
    <citation type="submission" date="2022-06" db="EMBL/GenBank/DDBJ databases">
        <title>Isolation of gut microbiota from human fecal samples.</title>
        <authorList>
            <person name="Pamer E.G."/>
            <person name="Barat B."/>
            <person name="Waligurski E."/>
            <person name="Medina S."/>
            <person name="Paddock L."/>
            <person name="Mostad J."/>
        </authorList>
    </citation>
    <scope>NUCLEOTIDE SEQUENCE [LARGE SCALE GENOMIC DNA]</scope>
    <source>
        <strain evidence="5 6">DFI.1.1</strain>
    </source>
</reference>
<keyword evidence="2" id="KW-0238">DNA-binding</keyword>
<sequence>MMNDKFLLSGQYRELLSKHGIDVGAALRRAHQPEDLFAHPSPSMTTAGYHDFMEAIAGQIEDDELPIAIGSSDKIEMFSPPIFAAYSSPDGREFLHRLVKYKRLICPLLFEITETDAGLQLTISMPTDPRKMPPFLAETEFVFILSLLRRATKTDIRPVSLILEVPPPGQAFEKFAGIAVKKGTANSIIFRPVDLEIPFISRNDAMWEYFEPELKRRLSEMTLEDSFQVRVRSALIDLLPGGTASIDLVAQKLGLSRRSLQRFLSNEGTTFQKELDHTRFLLAKQYLRDPSLTLADMTYLLGYQDVSTFQRAFHKWTNMSLTQYKETHR</sequence>
<dbReference type="Proteomes" id="UP001206692">
    <property type="component" value="Unassembled WGS sequence"/>
</dbReference>
<evidence type="ECO:0000256" key="1">
    <source>
        <dbReference type="ARBA" id="ARBA00023015"/>
    </source>
</evidence>
<evidence type="ECO:0000256" key="3">
    <source>
        <dbReference type="ARBA" id="ARBA00023163"/>
    </source>
</evidence>
<dbReference type="Pfam" id="PF12833">
    <property type="entry name" value="HTH_18"/>
    <property type="match status" value="1"/>
</dbReference>
<dbReference type="EMBL" id="JANGEW010000004">
    <property type="protein sequence ID" value="MCQ5342042.1"/>
    <property type="molecule type" value="Genomic_DNA"/>
</dbReference>
<dbReference type="PANTHER" id="PTHR47894">
    <property type="entry name" value="HTH-TYPE TRANSCRIPTIONAL REGULATOR GADX"/>
    <property type="match status" value="1"/>
</dbReference>
<name>A0ABT1SQ93_9FIRM</name>
<dbReference type="Gene3D" id="1.10.10.60">
    <property type="entry name" value="Homeodomain-like"/>
    <property type="match status" value="1"/>
</dbReference>
<feature type="domain" description="HTH araC/xylS-type" evidence="4">
    <location>
        <begin position="229"/>
        <end position="327"/>
    </location>
</feature>
<keyword evidence="6" id="KW-1185">Reference proteome</keyword>
<dbReference type="PROSITE" id="PS01124">
    <property type="entry name" value="HTH_ARAC_FAMILY_2"/>
    <property type="match status" value="1"/>
</dbReference>
<keyword evidence="1" id="KW-0805">Transcription regulation</keyword>
<dbReference type="PANTHER" id="PTHR47894:SF1">
    <property type="entry name" value="HTH-TYPE TRANSCRIPTIONAL REGULATOR VQSM"/>
    <property type="match status" value="1"/>
</dbReference>
<organism evidence="5 6">
    <name type="scientific">Megasphaera massiliensis</name>
    <dbReference type="NCBI Taxonomy" id="1232428"/>
    <lineage>
        <taxon>Bacteria</taxon>
        <taxon>Bacillati</taxon>
        <taxon>Bacillota</taxon>
        <taxon>Negativicutes</taxon>
        <taxon>Veillonellales</taxon>
        <taxon>Veillonellaceae</taxon>
        <taxon>Megasphaera</taxon>
    </lineage>
</organism>
<dbReference type="InterPro" id="IPR032687">
    <property type="entry name" value="AraC-type_N"/>
</dbReference>
<proteinExistence type="predicted"/>
<evidence type="ECO:0000256" key="2">
    <source>
        <dbReference type="ARBA" id="ARBA00023125"/>
    </source>
</evidence>
<comment type="caution">
    <text evidence="5">The sequence shown here is derived from an EMBL/GenBank/DDBJ whole genome shotgun (WGS) entry which is preliminary data.</text>
</comment>
<dbReference type="SUPFAM" id="SSF46689">
    <property type="entry name" value="Homeodomain-like"/>
    <property type="match status" value="1"/>
</dbReference>
<gene>
    <name evidence="5" type="ORF">NE675_03175</name>
</gene>
<dbReference type="Pfam" id="PF12625">
    <property type="entry name" value="Arabinose_bd"/>
    <property type="match status" value="1"/>
</dbReference>
<dbReference type="InterPro" id="IPR009057">
    <property type="entry name" value="Homeodomain-like_sf"/>
</dbReference>
<dbReference type="SMART" id="SM00342">
    <property type="entry name" value="HTH_ARAC"/>
    <property type="match status" value="1"/>
</dbReference>
<dbReference type="RefSeq" id="WP_072271971.1">
    <property type="nucleotide sequence ID" value="NZ_JAJCIO010000009.1"/>
</dbReference>
<evidence type="ECO:0000313" key="6">
    <source>
        <dbReference type="Proteomes" id="UP001206692"/>
    </source>
</evidence>
<dbReference type="InterPro" id="IPR018060">
    <property type="entry name" value="HTH_AraC"/>
</dbReference>
<evidence type="ECO:0000259" key="4">
    <source>
        <dbReference type="PROSITE" id="PS01124"/>
    </source>
</evidence>
<protein>
    <submittedName>
        <fullName evidence="5">AraC family transcriptional regulator</fullName>
    </submittedName>
</protein>
<evidence type="ECO:0000313" key="5">
    <source>
        <dbReference type="EMBL" id="MCQ5342042.1"/>
    </source>
</evidence>
<accession>A0ABT1SQ93</accession>